<evidence type="ECO:0000313" key="2">
    <source>
        <dbReference type="Proteomes" id="UP000515788"/>
    </source>
</evidence>
<dbReference type="InterPro" id="IPR016181">
    <property type="entry name" value="Acyl_CoA_acyltransferase"/>
</dbReference>
<sequence length="221" mass="25411">MSTDCLRNGPAFCRPSVKIIEPLQFKLVGSDTVATAFPIFNSTDVPDSLIELMLEEFNLEIDGGQTYPQFERLTKQEFIDYWFASFCVIVLQTDKAVIEETSDWQSTLLGTFYIKPNYMARCSHNCNAGFLVNHRQRSRKIGYRLAQVYLSWAPLLGYKYSVFNLVFVTNTASWRIWDKFKFDRIGLVPKAAVLKGYEEPIDAIVYGKDLTRIEPDLLVMD</sequence>
<evidence type="ECO:0008006" key="3">
    <source>
        <dbReference type="Google" id="ProtNLM"/>
    </source>
</evidence>
<dbReference type="KEGG" id="tgb:HG536_0A07640"/>
<dbReference type="GeneID" id="59324046"/>
<reference evidence="1 2" key="1">
    <citation type="submission" date="2020-06" db="EMBL/GenBank/DDBJ databases">
        <title>The yeast mating-type switching endonuclease HO is a domesticated member of an unorthodox homing genetic element family.</title>
        <authorList>
            <person name="Coughlan A.Y."/>
            <person name="Lombardi L."/>
            <person name="Braun-Galleani S."/>
            <person name="Martos A.R."/>
            <person name="Galeote V."/>
            <person name="Bigey F."/>
            <person name="Dequin S."/>
            <person name="Byrne K.P."/>
            <person name="Wolfe K.H."/>
        </authorList>
    </citation>
    <scope>NUCLEOTIDE SEQUENCE [LARGE SCALE GENOMIC DNA]</scope>
    <source>
        <strain evidence="1 2">CBS764</strain>
    </source>
</reference>
<organism evidence="1 2">
    <name type="scientific">Torulaspora globosa</name>
    <dbReference type="NCBI Taxonomy" id="48254"/>
    <lineage>
        <taxon>Eukaryota</taxon>
        <taxon>Fungi</taxon>
        <taxon>Dikarya</taxon>
        <taxon>Ascomycota</taxon>
        <taxon>Saccharomycotina</taxon>
        <taxon>Saccharomycetes</taxon>
        <taxon>Saccharomycetales</taxon>
        <taxon>Saccharomycetaceae</taxon>
        <taxon>Torulaspora</taxon>
    </lineage>
</organism>
<evidence type="ECO:0000313" key="1">
    <source>
        <dbReference type="EMBL" id="QLL30949.1"/>
    </source>
</evidence>
<gene>
    <name evidence="1" type="ORF">HG536_0A07640</name>
</gene>
<dbReference type="EMBL" id="CP059246">
    <property type="protein sequence ID" value="QLL30949.1"/>
    <property type="molecule type" value="Genomic_DNA"/>
</dbReference>
<dbReference type="RefSeq" id="XP_037137624.1">
    <property type="nucleotide sequence ID" value="XM_037281729.1"/>
</dbReference>
<keyword evidence="2" id="KW-1185">Reference proteome</keyword>
<protein>
    <recommendedName>
        <fullName evidence="3">N-acetyltransferase domain-containing protein</fullName>
    </recommendedName>
</protein>
<dbReference type="Proteomes" id="UP000515788">
    <property type="component" value="Chromosome 1"/>
</dbReference>
<dbReference type="PANTHER" id="PTHR43138">
    <property type="entry name" value="ACETYLTRANSFERASE, GNAT FAMILY"/>
    <property type="match status" value="1"/>
</dbReference>
<dbReference type="Gene3D" id="3.40.630.30">
    <property type="match status" value="1"/>
</dbReference>
<dbReference type="OrthoDB" id="10264707at2759"/>
<name>A0A7G3ZBR3_9SACH</name>
<dbReference type="InterPro" id="IPR052742">
    <property type="entry name" value="Mito_N-acetyltransferase"/>
</dbReference>
<dbReference type="GO" id="GO:0005634">
    <property type="term" value="C:nucleus"/>
    <property type="evidence" value="ECO:0007669"/>
    <property type="project" value="TreeGrafter"/>
</dbReference>
<proteinExistence type="predicted"/>
<accession>A0A7G3ZBR3</accession>
<dbReference type="AlphaFoldDB" id="A0A7G3ZBR3"/>
<dbReference type="PANTHER" id="PTHR43138:SF1">
    <property type="entry name" value="N-ACETYLTRANSFERASE ACA1"/>
    <property type="match status" value="1"/>
</dbReference>
<dbReference type="SUPFAM" id="SSF55729">
    <property type="entry name" value="Acyl-CoA N-acyltransferases (Nat)"/>
    <property type="match status" value="1"/>
</dbReference>